<dbReference type="RefSeq" id="WP_101073372.1">
    <property type="nucleotide sequence ID" value="NZ_PISP01000002.1"/>
</dbReference>
<dbReference type="InterPro" id="IPR029052">
    <property type="entry name" value="Metallo-depent_PP-like"/>
</dbReference>
<dbReference type="CDD" id="cd00841">
    <property type="entry name" value="MPP_YfcE"/>
    <property type="match status" value="1"/>
</dbReference>
<protein>
    <recommendedName>
        <fullName evidence="4">Phosphoesterase</fullName>
        <ecNumber evidence="4">3.1.4.-</ecNumber>
    </recommendedName>
</protein>
<dbReference type="Gene3D" id="3.60.21.10">
    <property type="match status" value="1"/>
</dbReference>
<dbReference type="NCBIfam" id="TIGR00040">
    <property type="entry name" value="yfcE"/>
    <property type="match status" value="1"/>
</dbReference>
<dbReference type="PANTHER" id="PTHR43165:SF1">
    <property type="entry name" value="PHOSPHODIESTERASE MJ0936"/>
    <property type="match status" value="1"/>
</dbReference>
<organism evidence="6 7">
    <name type="scientific">Rhodohalobacter barkolensis</name>
    <dbReference type="NCBI Taxonomy" id="2053187"/>
    <lineage>
        <taxon>Bacteria</taxon>
        <taxon>Pseudomonadati</taxon>
        <taxon>Balneolota</taxon>
        <taxon>Balneolia</taxon>
        <taxon>Balneolales</taxon>
        <taxon>Balneolaceae</taxon>
        <taxon>Rhodohalobacter</taxon>
    </lineage>
</organism>
<dbReference type="GO" id="GO:0046872">
    <property type="term" value="F:metal ion binding"/>
    <property type="evidence" value="ECO:0007669"/>
    <property type="project" value="UniProtKB-KW"/>
</dbReference>
<dbReference type="SUPFAM" id="SSF56300">
    <property type="entry name" value="Metallo-dependent phosphatases"/>
    <property type="match status" value="1"/>
</dbReference>
<comment type="similarity">
    <text evidence="1 4">Belongs to the metallophosphoesterase superfamily. YfcE family.</text>
</comment>
<dbReference type="InterPro" id="IPR024654">
    <property type="entry name" value="Calcineurin-like_PHP_lpxH"/>
</dbReference>
<sequence>MLIGICSDTHDHVENIKKAVQKFKKFNVGKVIHAGDYCSPFTIPLFEGLPLHGIFGNNDGDKFLLMKKFEEIGAVLHGDFFSFQVEKLKIAVYHGTYSEITESLESCGKYDVVISGHTHEAKVGAAGDTITINPGSVNGFDQDPLIALFDTDKKQVRFIELTN</sequence>
<dbReference type="InterPro" id="IPR020935">
    <property type="entry name" value="PdiEstase_YfcE_CS"/>
</dbReference>
<keyword evidence="7" id="KW-1185">Reference proteome</keyword>
<keyword evidence="3" id="KW-0378">Hydrolase</keyword>
<comment type="cofactor">
    <cofactor evidence="4">
        <name>a divalent metal cation</name>
        <dbReference type="ChEBI" id="CHEBI:60240"/>
    </cofactor>
</comment>
<dbReference type="Pfam" id="PF12850">
    <property type="entry name" value="Metallophos_2"/>
    <property type="match status" value="1"/>
</dbReference>
<evidence type="ECO:0000256" key="1">
    <source>
        <dbReference type="ARBA" id="ARBA00008950"/>
    </source>
</evidence>
<feature type="domain" description="Calcineurin-like phosphoesterase" evidence="5">
    <location>
        <begin position="1"/>
        <end position="153"/>
    </location>
</feature>
<dbReference type="GO" id="GO:0016787">
    <property type="term" value="F:hydrolase activity"/>
    <property type="evidence" value="ECO:0007669"/>
    <property type="project" value="UniProtKB-UniRule"/>
</dbReference>
<keyword evidence="2 4" id="KW-0479">Metal-binding</keyword>
<dbReference type="OrthoDB" id="9813918at2"/>
<proteinExistence type="inferred from homology"/>
<dbReference type="PROSITE" id="PS01269">
    <property type="entry name" value="UPF0025"/>
    <property type="match status" value="1"/>
</dbReference>
<gene>
    <name evidence="6" type="ORF">CWD77_09765</name>
</gene>
<dbReference type="InterPro" id="IPR041802">
    <property type="entry name" value="MPP_YfcE"/>
</dbReference>
<comment type="caution">
    <text evidence="6">The sequence shown here is derived from an EMBL/GenBank/DDBJ whole genome shotgun (WGS) entry which is preliminary data.</text>
</comment>
<dbReference type="EC" id="3.1.4.-" evidence="4"/>
<evidence type="ECO:0000259" key="5">
    <source>
        <dbReference type="Pfam" id="PF12850"/>
    </source>
</evidence>
<evidence type="ECO:0000256" key="4">
    <source>
        <dbReference type="RuleBase" id="RU362039"/>
    </source>
</evidence>
<evidence type="ECO:0000313" key="7">
    <source>
        <dbReference type="Proteomes" id="UP000233398"/>
    </source>
</evidence>
<dbReference type="Proteomes" id="UP000233398">
    <property type="component" value="Unassembled WGS sequence"/>
</dbReference>
<dbReference type="PANTHER" id="PTHR43165">
    <property type="entry name" value="METALLOPHOSPHOESTERASE"/>
    <property type="match status" value="1"/>
</dbReference>
<dbReference type="EMBL" id="PISP01000002">
    <property type="protein sequence ID" value="PKD43833.1"/>
    <property type="molecule type" value="Genomic_DNA"/>
</dbReference>
<accession>A0A2N0VI15</accession>
<reference evidence="6 7" key="1">
    <citation type="submission" date="2017-11" db="EMBL/GenBank/DDBJ databases">
        <title>Rhodohalobacter 15182 sp. nov., isolated from a salt lake.</title>
        <authorList>
            <person name="Han S."/>
        </authorList>
    </citation>
    <scope>NUCLEOTIDE SEQUENCE [LARGE SCALE GENOMIC DNA]</scope>
    <source>
        <strain evidence="6 7">15182</strain>
    </source>
</reference>
<name>A0A2N0VI15_9BACT</name>
<dbReference type="AlphaFoldDB" id="A0A2N0VI15"/>
<evidence type="ECO:0000256" key="3">
    <source>
        <dbReference type="ARBA" id="ARBA00022801"/>
    </source>
</evidence>
<evidence type="ECO:0000313" key="6">
    <source>
        <dbReference type="EMBL" id="PKD43833.1"/>
    </source>
</evidence>
<dbReference type="InterPro" id="IPR053193">
    <property type="entry name" value="MetalloPDE_YfcE-like"/>
</dbReference>
<evidence type="ECO:0000256" key="2">
    <source>
        <dbReference type="ARBA" id="ARBA00022723"/>
    </source>
</evidence>
<dbReference type="InterPro" id="IPR000979">
    <property type="entry name" value="Phosphodiesterase_MJ0936/Vps29"/>
</dbReference>